<dbReference type="OrthoDB" id="1001765at2759"/>
<evidence type="ECO:0008006" key="3">
    <source>
        <dbReference type="Google" id="ProtNLM"/>
    </source>
</evidence>
<protein>
    <recommendedName>
        <fullName evidence="3">Ferritin-like domain-containing protein</fullName>
    </recommendedName>
</protein>
<keyword evidence="2" id="KW-1185">Reference proteome</keyword>
<dbReference type="Pfam" id="PF13668">
    <property type="entry name" value="Ferritin_2"/>
    <property type="match status" value="1"/>
</dbReference>
<evidence type="ECO:0000313" key="1">
    <source>
        <dbReference type="EMBL" id="KAF7349354.1"/>
    </source>
</evidence>
<dbReference type="AlphaFoldDB" id="A0A8H6XZS3"/>
<name>A0A8H6XZS3_9AGAR</name>
<evidence type="ECO:0000313" key="2">
    <source>
        <dbReference type="Proteomes" id="UP000623467"/>
    </source>
</evidence>
<comment type="caution">
    <text evidence="1">The sequence shown here is derived from an EMBL/GenBank/DDBJ whole genome shotgun (WGS) entry which is preliminary data.</text>
</comment>
<dbReference type="Proteomes" id="UP000623467">
    <property type="component" value="Unassembled WGS sequence"/>
</dbReference>
<dbReference type="EMBL" id="JACAZH010000016">
    <property type="protein sequence ID" value="KAF7349354.1"/>
    <property type="molecule type" value="Genomic_DNA"/>
</dbReference>
<gene>
    <name evidence="1" type="ORF">MSAN_01725200</name>
</gene>
<proteinExistence type="predicted"/>
<organism evidence="1 2">
    <name type="scientific">Mycena sanguinolenta</name>
    <dbReference type="NCBI Taxonomy" id="230812"/>
    <lineage>
        <taxon>Eukaryota</taxon>
        <taxon>Fungi</taxon>
        <taxon>Dikarya</taxon>
        <taxon>Basidiomycota</taxon>
        <taxon>Agaricomycotina</taxon>
        <taxon>Agaricomycetes</taxon>
        <taxon>Agaricomycetidae</taxon>
        <taxon>Agaricales</taxon>
        <taxon>Marasmiineae</taxon>
        <taxon>Mycenaceae</taxon>
        <taxon>Mycena</taxon>
    </lineage>
</organism>
<sequence length="383" mass="40449">MDPHQRVSNGIEDTALRVNIKGYRPKSPSVLLFPSLNFSFSLTSFAARLHPPLVIACDFSEYSLKQNLRLPLEMRYSSILAVLASSLLASARPVRQNRRDAAAIQTVFQFAQVLNQLESSFYSQAISKFQDSDFTNAGFSSSQMVTQILTQIQADEDTHIQALQGGLNGVGGSPLQCNFNFDNALTDVPTTLATARTVEFLGVSAFLGAANLLPNDVVDSAGIILTVEARHSTLLNVFSGTGSSIPSPFDIGLTPQEVLGIAGGFISGSCDLGITATNPLTVTNQNITSGTLLAVTANGISGTDNLFCNMLQGGNTTMTNLPLAQCNVPTGTNGPVALWITNSSTPLSGDVTTRATDAQVAGPAIFFVDSQPEALGQMVRPNA</sequence>
<reference evidence="1" key="1">
    <citation type="submission" date="2020-05" db="EMBL/GenBank/DDBJ databases">
        <title>Mycena genomes resolve the evolution of fungal bioluminescence.</title>
        <authorList>
            <person name="Tsai I.J."/>
        </authorList>
    </citation>
    <scope>NUCLEOTIDE SEQUENCE</scope>
    <source>
        <strain evidence="1">160909Yilan</strain>
    </source>
</reference>
<dbReference type="InterPro" id="IPR009078">
    <property type="entry name" value="Ferritin-like_SF"/>
</dbReference>
<accession>A0A8H6XZS3</accession>
<dbReference type="SUPFAM" id="SSF47240">
    <property type="entry name" value="Ferritin-like"/>
    <property type="match status" value="1"/>
</dbReference>